<keyword evidence="1" id="KW-0812">Transmembrane</keyword>
<proteinExistence type="predicted"/>
<dbReference type="Proteomes" id="UP000038083">
    <property type="component" value="Unassembled WGS sequence"/>
</dbReference>
<evidence type="ECO:0000313" key="2">
    <source>
        <dbReference type="EMBL" id="CEN35901.1"/>
    </source>
</evidence>
<accession>A0A0B7H8E4</accession>
<name>A0A0B7H8E4_9FLAO</name>
<feature type="transmembrane region" description="Helical" evidence="1">
    <location>
        <begin position="20"/>
        <end position="43"/>
    </location>
</feature>
<dbReference type="EMBL" id="CDOG01000006">
    <property type="protein sequence ID" value="CEN35901.1"/>
    <property type="molecule type" value="Genomic_DNA"/>
</dbReference>
<organism evidence="2 3">
    <name type="scientific">Capnocytophaga cynodegmi</name>
    <dbReference type="NCBI Taxonomy" id="28189"/>
    <lineage>
        <taxon>Bacteria</taxon>
        <taxon>Pseudomonadati</taxon>
        <taxon>Bacteroidota</taxon>
        <taxon>Flavobacteriia</taxon>
        <taxon>Flavobacteriales</taxon>
        <taxon>Flavobacteriaceae</taxon>
        <taxon>Capnocytophaga</taxon>
    </lineage>
</organism>
<sequence>MSKILMITFFKLISAKVGNYLILIHVNINFMIFFTLLCQLCLLNHQLYALEGNLFRD</sequence>
<dbReference type="AlphaFoldDB" id="A0A0B7H8E4"/>
<keyword evidence="1" id="KW-1133">Transmembrane helix</keyword>
<evidence type="ECO:0000313" key="3">
    <source>
        <dbReference type="Proteomes" id="UP000038083"/>
    </source>
</evidence>
<keyword evidence="1" id="KW-0472">Membrane</keyword>
<protein>
    <submittedName>
        <fullName evidence="2">Uncharacterized protein</fullName>
    </submittedName>
</protein>
<reference evidence="2 3" key="1">
    <citation type="submission" date="2015-01" db="EMBL/GenBank/DDBJ databases">
        <authorList>
            <person name="MANFREDI Pablo"/>
        </authorList>
    </citation>
    <scope>NUCLEOTIDE SEQUENCE [LARGE SCALE GENOMIC DNA]</scope>
    <source>
        <strain evidence="2 3">Ccy74</strain>
    </source>
</reference>
<evidence type="ECO:0000256" key="1">
    <source>
        <dbReference type="SAM" id="Phobius"/>
    </source>
</evidence>
<gene>
    <name evidence="2" type="ORF">CCYN74_140043</name>
</gene>